<proteinExistence type="predicted"/>
<dbReference type="AlphaFoldDB" id="A0A4P6XM27"/>
<evidence type="ECO:0000313" key="2">
    <source>
        <dbReference type="EMBL" id="QBM87879.1"/>
    </source>
</evidence>
<reference evidence="3" key="1">
    <citation type="submission" date="2019-03" db="EMBL/GenBank/DDBJ databases">
        <title>Snf2 controls pulcherriminic acid biosynthesis and connects pigmentation and antifungal activity of the yeast Metschnikowia pulcherrima.</title>
        <authorList>
            <person name="Gore-Lloyd D."/>
            <person name="Sumann I."/>
            <person name="Brachmann A.O."/>
            <person name="Schneeberger K."/>
            <person name="Ortiz-Merino R.A."/>
            <person name="Moreno-Beltran M."/>
            <person name="Schlaefli M."/>
            <person name="Kirner P."/>
            <person name="Santos Kron A."/>
            <person name="Wolfe K.H."/>
            <person name="Piel J."/>
            <person name="Ahrens C.H."/>
            <person name="Henk D."/>
            <person name="Freimoser F.M."/>
        </authorList>
    </citation>
    <scope>NUCLEOTIDE SEQUENCE [LARGE SCALE GENOMIC DNA]</scope>
    <source>
        <strain evidence="3">APC 1.2</strain>
    </source>
</reference>
<feature type="chain" id="PRO_5020328759" evidence="1">
    <location>
        <begin position="19"/>
        <end position="226"/>
    </location>
</feature>
<protein>
    <submittedName>
        <fullName evidence="2">Uncharacterized protein</fullName>
    </submittedName>
</protein>
<name>A0A4P6XM27_9ASCO</name>
<feature type="signal peptide" evidence="1">
    <location>
        <begin position="1"/>
        <end position="18"/>
    </location>
</feature>
<organism evidence="2 3">
    <name type="scientific">Metschnikowia aff. pulcherrima</name>
    <dbReference type="NCBI Taxonomy" id="2163413"/>
    <lineage>
        <taxon>Eukaryota</taxon>
        <taxon>Fungi</taxon>
        <taxon>Dikarya</taxon>
        <taxon>Ascomycota</taxon>
        <taxon>Saccharomycotina</taxon>
        <taxon>Pichiomycetes</taxon>
        <taxon>Metschnikowiaceae</taxon>
        <taxon>Metschnikowia</taxon>
    </lineage>
</organism>
<sequence>MVLRYLVPILLLLKHCTAFPQISPETGYSKFNCTSLQPVDFEDEAAVYVCLESKTMVIHAEKLALPNSKLGIPPDQTWIQLHYGDITSKLRHSRPLTLCVLSEKGDGAVKTLLSLDSLYISALAGITFGVFGIQWFRSSMTLNSGVMASVDRQVEYACNARPGERVQLLLMLTDYTLLGWKIRPIVVDENKVHFEEWLNIPDFVYTDDVEQVTCVTVPKHLTCDNI</sequence>
<gene>
    <name evidence="2" type="ORF">METSCH_B10930</name>
</gene>
<keyword evidence="3" id="KW-1185">Reference proteome</keyword>
<keyword evidence="1" id="KW-0732">Signal</keyword>
<dbReference type="EMBL" id="CP034457">
    <property type="protein sequence ID" value="QBM87879.1"/>
    <property type="molecule type" value="Genomic_DNA"/>
</dbReference>
<accession>A0A4P6XM27</accession>
<evidence type="ECO:0000313" key="3">
    <source>
        <dbReference type="Proteomes" id="UP000292447"/>
    </source>
</evidence>
<dbReference type="Proteomes" id="UP000292447">
    <property type="component" value="Chromosome II"/>
</dbReference>
<evidence type="ECO:0000256" key="1">
    <source>
        <dbReference type="SAM" id="SignalP"/>
    </source>
</evidence>